<evidence type="ECO:0000256" key="1">
    <source>
        <dbReference type="SAM" id="Coils"/>
    </source>
</evidence>
<accession>A0A7S1S5Y5</accession>
<feature type="coiled-coil region" evidence="1">
    <location>
        <begin position="260"/>
        <end position="301"/>
    </location>
</feature>
<evidence type="ECO:0000313" key="3">
    <source>
        <dbReference type="EMBL" id="CAD9184972.1"/>
    </source>
</evidence>
<dbReference type="AlphaFoldDB" id="A0A7S1S5Y5"/>
<proteinExistence type="predicted"/>
<protein>
    <submittedName>
        <fullName evidence="3">Uncharacterized protein</fullName>
    </submittedName>
</protein>
<keyword evidence="1" id="KW-0175">Coiled coil</keyword>
<sequence>MPAKAAKRTAKGQAATPERKKQRTDPNLTGVLDGISKADSLPDACRAMLAAVAPSCFTAPAEERHSHQATLVSWIGDVLDGVRAKLKEAVDKANEEASGADQTKEGLDKAAKEVQTALVAAMETVVAEKTAVAEATDGVSAAKAKLSEAQAAQGQATRKGDELRKEVQALEAALQLIKQDEPHEGDKLKSTLVPMVKKLGLEESLSFALPTVCVKPPGERGPFDTAVLGQVQTAIEAKVKGLSAELEALAASEEEPKAAVEAAQGSLDSAEQKQQAAVQQLKDAEASKSQAAASLGEAEKAVNAFVAERAPEEKVRKQTVDALNNFTSYNLECFAVLKAGAGA</sequence>
<reference evidence="3" key="1">
    <citation type="submission" date="2021-01" db="EMBL/GenBank/DDBJ databases">
        <authorList>
            <person name="Corre E."/>
            <person name="Pelletier E."/>
            <person name="Niang G."/>
            <person name="Scheremetjew M."/>
            <person name="Finn R."/>
            <person name="Kale V."/>
            <person name="Holt S."/>
            <person name="Cochrane G."/>
            <person name="Meng A."/>
            <person name="Brown T."/>
            <person name="Cohen L."/>
        </authorList>
    </citation>
    <scope>NUCLEOTIDE SEQUENCE</scope>
    <source>
        <strain evidence="3">OF101</strain>
    </source>
</reference>
<organism evidence="3">
    <name type="scientific">Alexandrium catenella</name>
    <name type="common">Red tide dinoflagellate</name>
    <name type="synonym">Gonyaulax catenella</name>
    <dbReference type="NCBI Taxonomy" id="2925"/>
    <lineage>
        <taxon>Eukaryota</taxon>
        <taxon>Sar</taxon>
        <taxon>Alveolata</taxon>
        <taxon>Dinophyceae</taxon>
        <taxon>Gonyaulacales</taxon>
        <taxon>Pyrocystaceae</taxon>
        <taxon>Alexandrium</taxon>
    </lineage>
</organism>
<feature type="compositionally biased region" description="Basic residues" evidence="2">
    <location>
        <begin position="1"/>
        <end position="10"/>
    </location>
</feature>
<name>A0A7S1S5Y5_ALECA</name>
<evidence type="ECO:0000256" key="2">
    <source>
        <dbReference type="SAM" id="MobiDB-lite"/>
    </source>
</evidence>
<feature type="region of interest" description="Disordered" evidence="2">
    <location>
        <begin position="1"/>
        <end position="31"/>
    </location>
</feature>
<dbReference type="EMBL" id="HBGE01103600">
    <property type="protein sequence ID" value="CAD9184972.1"/>
    <property type="molecule type" value="Transcribed_RNA"/>
</dbReference>
<gene>
    <name evidence="3" type="ORF">ACAT0790_LOCUS61746</name>
</gene>